<dbReference type="Gene3D" id="3.40.190.290">
    <property type="match status" value="1"/>
</dbReference>
<evidence type="ECO:0000256" key="1">
    <source>
        <dbReference type="ARBA" id="ARBA00009437"/>
    </source>
</evidence>
<evidence type="ECO:0000313" key="7">
    <source>
        <dbReference type="Proteomes" id="UP000277236"/>
    </source>
</evidence>
<dbReference type="FunFam" id="1.10.10.10:FF:000001">
    <property type="entry name" value="LysR family transcriptional regulator"/>
    <property type="match status" value="1"/>
</dbReference>
<sequence length="308" mass="33080">MKMQVAEVEAFVAIAASDSLSGAARRLSVLPMTISRRLASLEEQLGVRLVHRTTRSVSLTPEGELYLPYAKAMLEADEAARAAILTFAGAASGVLKVTAPTVFGQTVILPMIPALLEENPSLKVDLILSDSIIDIVGLGIDVAIRIATLRDSALIARHLAPNPRVICASPSYLRRRGVPNTLEKLRMHDCIGLHSMPYWPLIKGGERFSVKADAPFSANSVEAVRAAGKLGLGVVMLSYWDVRSDLADGSLQEIKLTDALPEHLTITALLPTRQQVPYRVKAFLDKLGQILIAPEGGCAVELDPGHAP</sequence>
<evidence type="ECO:0000256" key="2">
    <source>
        <dbReference type="ARBA" id="ARBA00023015"/>
    </source>
</evidence>
<dbReference type="InterPro" id="IPR036390">
    <property type="entry name" value="WH_DNA-bd_sf"/>
</dbReference>
<dbReference type="SUPFAM" id="SSF46785">
    <property type="entry name" value="Winged helix' DNA-binding domain"/>
    <property type="match status" value="1"/>
</dbReference>
<accession>A0A3M4M3K6</accession>
<proteinExistence type="inferred from homology"/>
<reference evidence="6 7" key="1">
    <citation type="submission" date="2018-08" db="EMBL/GenBank/DDBJ databases">
        <title>Recombination of ecologically and evolutionarily significant loci maintains genetic cohesion in the Pseudomonas syringae species complex.</title>
        <authorList>
            <person name="Dillon M."/>
            <person name="Thakur S."/>
            <person name="Almeida R.N.D."/>
            <person name="Weir B.S."/>
            <person name="Guttman D.S."/>
        </authorList>
    </citation>
    <scope>NUCLEOTIDE SEQUENCE [LARGE SCALE GENOMIC DNA]</scope>
    <source>
        <strain evidence="6 7">ICMP 3353</strain>
    </source>
</reference>
<evidence type="ECO:0000256" key="4">
    <source>
        <dbReference type="ARBA" id="ARBA00023163"/>
    </source>
</evidence>
<dbReference type="Pfam" id="PF00126">
    <property type="entry name" value="HTH_1"/>
    <property type="match status" value="1"/>
</dbReference>
<dbReference type="CDD" id="cd08422">
    <property type="entry name" value="PBP2_CrgA_like"/>
    <property type="match status" value="1"/>
</dbReference>
<protein>
    <submittedName>
        <fullName evidence="6">Transcriptional regulator, LysR family</fullName>
    </submittedName>
</protein>
<dbReference type="InterPro" id="IPR005119">
    <property type="entry name" value="LysR_subst-bd"/>
</dbReference>
<name>A0A3M4M3K6_PSECI</name>
<evidence type="ECO:0000256" key="3">
    <source>
        <dbReference type="ARBA" id="ARBA00023125"/>
    </source>
</evidence>
<dbReference type="PANTHER" id="PTHR30537">
    <property type="entry name" value="HTH-TYPE TRANSCRIPTIONAL REGULATOR"/>
    <property type="match status" value="1"/>
</dbReference>
<dbReference type="Proteomes" id="UP000277236">
    <property type="component" value="Unassembled WGS sequence"/>
</dbReference>
<keyword evidence="3" id="KW-0238">DNA-binding</keyword>
<dbReference type="InterPro" id="IPR036388">
    <property type="entry name" value="WH-like_DNA-bd_sf"/>
</dbReference>
<comment type="caution">
    <text evidence="6">The sequence shown here is derived from an EMBL/GenBank/DDBJ whole genome shotgun (WGS) entry which is preliminary data.</text>
</comment>
<evidence type="ECO:0000259" key="5">
    <source>
        <dbReference type="PROSITE" id="PS50931"/>
    </source>
</evidence>
<dbReference type="Gene3D" id="1.10.10.10">
    <property type="entry name" value="Winged helix-like DNA-binding domain superfamily/Winged helix DNA-binding domain"/>
    <property type="match status" value="1"/>
</dbReference>
<dbReference type="InterPro" id="IPR058163">
    <property type="entry name" value="LysR-type_TF_proteobact-type"/>
</dbReference>
<comment type="similarity">
    <text evidence="1">Belongs to the LysR transcriptional regulatory family.</text>
</comment>
<feature type="domain" description="HTH lysR-type" evidence="5">
    <location>
        <begin position="3"/>
        <end position="60"/>
    </location>
</feature>
<dbReference type="Pfam" id="PF03466">
    <property type="entry name" value="LysR_substrate"/>
    <property type="match status" value="1"/>
</dbReference>
<keyword evidence="4" id="KW-0804">Transcription</keyword>
<evidence type="ECO:0000313" key="6">
    <source>
        <dbReference type="EMBL" id="RMQ48392.1"/>
    </source>
</evidence>
<keyword evidence="2" id="KW-0805">Transcription regulation</keyword>
<organism evidence="6 7">
    <name type="scientific">Pseudomonas cichorii</name>
    <dbReference type="NCBI Taxonomy" id="36746"/>
    <lineage>
        <taxon>Bacteria</taxon>
        <taxon>Pseudomonadati</taxon>
        <taxon>Pseudomonadota</taxon>
        <taxon>Gammaproteobacteria</taxon>
        <taxon>Pseudomonadales</taxon>
        <taxon>Pseudomonadaceae</taxon>
        <taxon>Pseudomonas</taxon>
    </lineage>
</organism>
<dbReference type="AlphaFoldDB" id="A0A3M4M3K6"/>
<dbReference type="PROSITE" id="PS50931">
    <property type="entry name" value="HTH_LYSR"/>
    <property type="match status" value="1"/>
</dbReference>
<dbReference type="GO" id="GO:0003677">
    <property type="term" value="F:DNA binding"/>
    <property type="evidence" value="ECO:0007669"/>
    <property type="project" value="UniProtKB-KW"/>
</dbReference>
<gene>
    <name evidence="6" type="ORF">ALQ04_100871</name>
</gene>
<dbReference type="EMBL" id="RBRE01000028">
    <property type="protein sequence ID" value="RMQ48392.1"/>
    <property type="molecule type" value="Genomic_DNA"/>
</dbReference>
<dbReference type="SUPFAM" id="SSF53850">
    <property type="entry name" value="Periplasmic binding protein-like II"/>
    <property type="match status" value="1"/>
</dbReference>
<dbReference type="GO" id="GO:0003700">
    <property type="term" value="F:DNA-binding transcription factor activity"/>
    <property type="evidence" value="ECO:0007669"/>
    <property type="project" value="InterPro"/>
</dbReference>
<dbReference type="PANTHER" id="PTHR30537:SF5">
    <property type="entry name" value="HTH-TYPE TRANSCRIPTIONAL ACTIVATOR TTDR-RELATED"/>
    <property type="match status" value="1"/>
</dbReference>
<dbReference type="InterPro" id="IPR000847">
    <property type="entry name" value="LysR_HTH_N"/>
</dbReference>